<dbReference type="SMART" id="SM00382">
    <property type="entry name" value="AAA"/>
    <property type="match status" value="2"/>
</dbReference>
<dbReference type="GO" id="GO:0006417">
    <property type="term" value="P:regulation of translation"/>
    <property type="evidence" value="ECO:0007669"/>
    <property type="project" value="UniProtKB-KW"/>
</dbReference>
<dbReference type="InterPro" id="IPR003439">
    <property type="entry name" value="ABC_transporter-like_ATP-bd"/>
</dbReference>
<dbReference type="InterPro" id="IPR037118">
    <property type="entry name" value="Val-tRNA_synth_C_sf"/>
</dbReference>
<evidence type="ECO:0000259" key="13">
    <source>
        <dbReference type="PROSITE" id="PS50893"/>
    </source>
</evidence>
<dbReference type="Pfam" id="PF00005">
    <property type="entry name" value="ABC_tran"/>
    <property type="match status" value="2"/>
</dbReference>
<dbReference type="GO" id="GO:0016887">
    <property type="term" value="F:ATP hydrolysis activity"/>
    <property type="evidence" value="ECO:0007669"/>
    <property type="project" value="InterPro"/>
</dbReference>
<evidence type="ECO:0000256" key="12">
    <source>
        <dbReference type="SAM" id="Coils"/>
    </source>
</evidence>
<keyword evidence="6" id="KW-0547">Nucleotide-binding</keyword>
<keyword evidence="12" id="KW-0175">Coiled coil</keyword>
<dbReference type="OrthoDB" id="1521973at2"/>
<dbReference type="Pfam" id="PF12848">
    <property type="entry name" value="ABC_tran_Xtn"/>
    <property type="match status" value="1"/>
</dbReference>
<keyword evidence="10" id="KW-0694">RNA-binding</keyword>
<dbReference type="FunFam" id="3.40.50.300:FF:000011">
    <property type="entry name" value="Putative ABC transporter ATP-binding component"/>
    <property type="match status" value="1"/>
</dbReference>
<keyword evidence="15" id="KW-1185">Reference proteome</keyword>
<evidence type="ECO:0000256" key="3">
    <source>
        <dbReference type="ARBA" id="ARBA00022555"/>
    </source>
</evidence>
<keyword evidence="8" id="KW-0067">ATP-binding</keyword>
<keyword evidence="4" id="KW-0699">rRNA-binding</keyword>
<proteinExistence type="inferred from homology"/>
<dbReference type="FunFam" id="3.40.50.300:FF:000183">
    <property type="entry name" value="ABC transporter ATP-binding protein yjjK"/>
    <property type="match status" value="1"/>
</dbReference>
<dbReference type="STRING" id="1678841.TBC1_11699"/>
<gene>
    <name evidence="14" type="ORF">TBC1_11699</name>
</gene>
<keyword evidence="7" id="KW-0378">Hydrolase</keyword>
<dbReference type="PATRIC" id="fig|1678841.3.peg.787"/>
<evidence type="ECO:0000256" key="11">
    <source>
        <dbReference type="ARBA" id="ARBA00022917"/>
    </source>
</evidence>
<name>A0A0S7C0V9_9BACT</name>
<feature type="domain" description="ABC transporter" evidence="13">
    <location>
        <begin position="4"/>
        <end position="254"/>
    </location>
</feature>
<dbReference type="EMBL" id="DF968182">
    <property type="protein sequence ID" value="GAP42568.1"/>
    <property type="molecule type" value="Genomic_DNA"/>
</dbReference>
<dbReference type="Proteomes" id="UP000053091">
    <property type="component" value="Unassembled WGS sequence"/>
</dbReference>
<organism evidence="14">
    <name type="scientific">Lentimicrobium saccharophilum</name>
    <dbReference type="NCBI Taxonomy" id="1678841"/>
    <lineage>
        <taxon>Bacteria</taxon>
        <taxon>Pseudomonadati</taxon>
        <taxon>Bacteroidota</taxon>
        <taxon>Bacteroidia</taxon>
        <taxon>Bacteroidales</taxon>
        <taxon>Lentimicrobiaceae</taxon>
        <taxon>Lentimicrobium</taxon>
    </lineage>
</organism>
<evidence type="ECO:0000256" key="7">
    <source>
        <dbReference type="ARBA" id="ARBA00022801"/>
    </source>
</evidence>
<dbReference type="GO" id="GO:0003677">
    <property type="term" value="F:DNA binding"/>
    <property type="evidence" value="ECO:0007669"/>
    <property type="project" value="InterPro"/>
</dbReference>
<dbReference type="GO" id="GO:0019843">
    <property type="term" value="F:rRNA binding"/>
    <property type="evidence" value="ECO:0007669"/>
    <property type="project" value="UniProtKB-KW"/>
</dbReference>
<dbReference type="GO" id="GO:0000049">
    <property type="term" value="F:tRNA binding"/>
    <property type="evidence" value="ECO:0007669"/>
    <property type="project" value="UniProtKB-KW"/>
</dbReference>
<evidence type="ECO:0000256" key="2">
    <source>
        <dbReference type="ARBA" id="ARBA00022490"/>
    </source>
</evidence>
<keyword evidence="9" id="KW-0810">Translation regulation</keyword>
<dbReference type="InterPro" id="IPR051309">
    <property type="entry name" value="ABCF_ATPase"/>
</dbReference>
<dbReference type="InterPro" id="IPR032781">
    <property type="entry name" value="ABC_tran_Xtn"/>
</dbReference>
<dbReference type="PANTHER" id="PTHR42855:SF1">
    <property type="entry name" value="ABC TRANSPORTER DOMAIN-CONTAINING PROTEIN"/>
    <property type="match status" value="1"/>
</dbReference>
<dbReference type="RefSeq" id="WP_062038552.1">
    <property type="nucleotide sequence ID" value="NZ_DF968182.1"/>
</dbReference>
<evidence type="ECO:0000256" key="5">
    <source>
        <dbReference type="ARBA" id="ARBA00022737"/>
    </source>
</evidence>
<accession>A0A0S7C0V9</accession>
<dbReference type="InterPro" id="IPR032524">
    <property type="entry name" value="ABC_tran_C"/>
</dbReference>
<dbReference type="PROSITE" id="PS00211">
    <property type="entry name" value="ABC_TRANSPORTER_1"/>
    <property type="match status" value="2"/>
</dbReference>
<dbReference type="InterPro" id="IPR003593">
    <property type="entry name" value="AAA+_ATPase"/>
</dbReference>
<evidence type="ECO:0000313" key="15">
    <source>
        <dbReference type="Proteomes" id="UP000053091"/>
    </source>
</evidence>
<evidence type="ECO:0000256" key="4">
    <source>
        <dbReference type="ARBA" id="ARBA00022730"/>
    </source>
</evidence>
<dbReference type="Pfam" id="PF16326">
    <property type="entry name" value="ABC_tran_CTD"/>
    <property type="match status" value="1"/>
</dbReference>
<feature type="coiled-coil region" evidence="12">
    <location>
        <begin position="568"/>
        <end position="619"/>
    </location>
</feature>
<dbReference type="InterPro" id="IPR017871">
    <property type="entry name" value="ABC_transporter-like_CS"/>
</dbReference>
<dbReference type="AlphaFoldDB" id="A0A0S7C0V9"/>
<dbReference type="PROSITE" id="PS50893">
    <property type="entry name" value="ABC_TRANSPORTER_2"/>
    <property type="match status" value="2"/>
</dbReference>
<dbReference type="CDD" id="cd03221">
    <property type="entry name" value="ABCF_EF-3"/>
    <property type="match status" value="2"/>
</dbReference>
<evidence type="ECO:0000256" key="8">
    <source>
        <dbReference type="ARBA" id="ARBA00022840"/>
    </source>
</evidence>
<keyword evidence="2" id="KW-0963">Cytoplasm</keyword>
<dbReference type="GO" id="GO:0005524">
    <property type="term" value="F:ATP binding"/>
    <property type="evidence" value="ECO:0007669"/>
    <property type="project" value="UniProtKB-KW"/>
</dbReference>
<keyword evidence="3" id="KW-0820">tRNA-binding</keyword>
<comment type="similarity">
    <text evidence="1">Belongs to the ABC transporter superfamily. ABCF family. Translational throttle EttA subfamily.</text>
</comment>
<sequence>MNYLLVEQLSKSYGEKELFSEITFGIDQGAKVALIARNGAGKSSLLNIICGKELPDSGAVTFRRDIRWAYLPQNPEMNEDQTIFDILFHAENEFMRTIRDYEYSLNLIKHDDSPEAHRMLENSTSKMELIGGWDYDVRIKEILGRFKIADLDQKIGELSGGQRKKVSLAKALIEETDLLILDEPTNHLDIEMIEWLEDYLTRQNLSLLIVTHDRYFLDHVCDEILELDNNRIYRYKGNYSYFIGKKAEREAIELTETEKAKSLYRTELEWMRRMPQARGTKAKARVDNFYEIQEKANKRVEKDTGPLQVKMTRIGGKILELNNIHKAFGENKVVDNFSYIFKKGEKAGIVGRNGSGKTTLLNMITGSLHPDMGKITTGQTIVFGYYSQEGFQPKEDKRVIDIAKDIAEEMPLGKGRISASAFLSHFNFPHTLQYNYFSSLSGGEKRRLFLLMQLLKNPNFLILDEPTNDLDIHTLNLLEDFLINFEGCLLVVSHDRYFMDKIVDHVFVFGSEGKIKDYYGNYTDYYKLKLAEEARLARQKSPVTPPKAIASIQENKPRKPSYKEKTEFEALDGQIQSLEARKKEILDKMNSGACGPDELEKLSRNYQETESALEEKTNRWLELSELFE</sequence>
<dbReference type="InterPro" id="IPR027417">
    <property type="entry name" value="P-loop_NTPase"/>
</dbReference>
<keyword evidence="11" id="KW-0648">Protein biosynthesis</keyword>
<feature type="domain" description="ABC transporter" evidence="13">
    <location>
        <begin position="319"/>
        <end position="531"/>
    </location>
</feature>
<evidence type="ECO:0000256" key="6">
    <source>
        <dbReference type="ARBA" id="ARBA00022741"/>
    </source>
</evidence>
<protein>
    <submittedName>
        <fullName evidence="14">Protein containing ATPase component of ABC transporter with duplicated ATPase domains</fullName>
    </submittedName>
</protein>
<dbReference type="SUPFAM" id="SSF52540">
    <property type="entry name" value="P-loop containing nucleoside triphosphate hydrolases"/>
    <property type="match status" value="2"/>
</dbReference>
<dbReference type="Gene3D" id="3.40.50.300">
    <property type="entry name" value="P-loop containing nucleotide triphosphate hydrolases"/>
    <property type="match status" value="2"/>
</dbReference>
<evidence type="ECO:0000256" key="9">
    <source>
        <dbReference type="ARBA" id="ARBA00022845"/>
    </source>
</evidence>
<dbReference type="PANTHER" id="PTHR42855">
    <property type="entry name" value="ABC TRANSPORTER ATP-BINDING SUBUNIT"/>
    <property type="match status" value="1"/>
</dbReference>
<dbReference type="Gene3D" id="1.10.287.380">
    <property type="entry name" value="Valyl-tRNA synthetase, C-terminal domain"/>
    <property type="match status" value="1"/>
</dbReference>
<keyword evidence="5" id="KW-0677">Repeat</keyword>
<evidence type="ECO:0000256" key="10">
    <source>
        <dbReference type="ARBA" id="ARBA00022884"/>
    </source>
</evidence>
<reference evidence="14" key="1">
    <citation type="journal article" date="2015" name="Genome Announc.">
        <title>Draft Genome Sequence of Bacteroidales Strain TBC1, a Novel Isolate from a Methanogenic Wastewater Treatment System.</title>
        <authorList>
            <person name="Tourlousse D.M."/>
            <person name="Matsuura N."/>
            <person name="Sun L."/>
            <person name="Toyonaga M."/>
            <person name="Kuroda K."/>
            <person name="Ohashi A."/>
            <person name="Cruz R."/>
            <person name="Yamaguchi T."/>
            <person name="Sekiguchi Y."/>
        </authorList>
    </citation>
    <scope>NUCLEOTIDE SEQUENCE [LARGE SCALE GENOMIC DNA]</scope>
    <source>
        <strain evidence="14">TBC1</strain>
    </source>
</reference>
<evidence type="ECO:0000313" key="14">
    <source>
        <dbReference type="EMBL" id="GAP42568.1"/>
    </source>
</evidence>
<dbReference type="GO" id="GO:0006412">
    <property type="term" value="P:translation"/>
    <property type="evidence" value="ECO:0007669"/>
    <property type="project" value="UniProtKB-KW"/>
</dbReference>
<evidence type="ECO:0000256" key="1">
    <source>
        <dbReference type="ARBA" id="ARBA00005868"/>
    </source>
</evidence>